<reference evidence="7 8" key="1">
    <citation type="journal article" date="2021" name="Int. J. Syst. Evol. Microbiol.">
        <title>Reticulibacter mediterranei gen. nov., sp. nov., within the new family Reticulibacteraceae fam. nov., and Ktedonospora formicarum gen. nov., sp. nov., Ktedonobacter robiniae sp. nov., Dictyobacter formicarum sp. nov. and Dictyobacter arantiisoli sp. nov., belonging to the class Ktedonobacteria.</title>
        <authorList>
            <person name="Yabe S."/>
            <person name="Zheng Y."/>
            <person name="Wang C.M."/>
            <person name="Sakai Y."/>
            <person name="Abe K."/>
            <person name="Yokota A."/>
            <person name="Donadio S."/>
            <person name="Cavaletti L."/>
            <person name="Monciardini P."/>
        </authorList>
    </citation>
    <scope>NUCLEOTIDE SEQUENCE [LARGE SCALE GENOMIC DNA]</scope>
    <source>
        <strain evidence="7 8">SOSP1-9</strain>
    </source>
</reference>
<feature type="transmembrane region" description="Helical" evidence="5">
    <location>
        <begin position="399"/>
        <end position="419"/>
    </location>
</feature>
<dbReference type="Gene3D" id="1.20.1250.20">
    <property type="entry name" value="MFS general substrate transporter like domains"/>
    <property type="match status" value="1"/>
</dbReference>
<feature type="transmembrane region" description="Helical" evidence="5">
    <location>
        <begin position="425"/>
        <end position="443"/>
    </location>
</feature>
<evidence type="ECO:0000259" key="6">
    <source>
        <dbReference type="PROSITE" id="PS50850"/>
    </source>
</evidence>
<dbReference type="RefSeq" id="WP_201363806.1">
    <property type="nucleotide sequence ID" value="NZ_BNJJ01000011.1"/>
</dbReference>
<evidence type="ECO:0000256" key="4">
    <source>
        <dbReference type="ARBA" id="ARBA00023136"/>
    </source>
</evidence>
<feature type="transmembrane region" description="Helical" evidence="5">
    <location>
        <begin position="333"/>
        <end position="351"/>
    </location>
</feature>
<dbReference type="EMBL" id="BNJJ01000011">
    <property type="protein sequence ID" value="GHO86149.1"/>
    <property type="molecule type" value="Genomic_DNA"/>
</dbReference>
<dbReference type="InterPro" id="IPR020846">
    <property type="entry name" value="MFS_dom"/>
</dbReference>
<dbReference type="Proteomes" id="UP000635565">
    <property type="component" value="Unassembled WGS sequence"/>
</dbReference>
<dbReference type="PANTHER" id="PTHR23508:SF10">
    <property type="entry name" value="CARBOXYLIC ACID TRANSPORTER PROTEIN HOMOLOG"/>
    <property type="match status" value="1"/>
</dbReference>
<feature type="transmembrane region" description="Helical" evidence="5">
    <location>
        <begin position="61"/>
        <end position="81"/>
    </location>
</feature>
<feature type="transmembrane region" description="Helical" evidence="5">
    <location>
        <begin position="93"/>
        <end position="116"/>
    </location>
</feature>
<evidence type="ECO:0000313" key="8">
    <source>
        <dbReference type="Proteomes" id="UP000635565"/>
    </source>
</evidence>
<dbReference type="InterPro" id="IPR036259">
    <property type="entry name" value="MFS_trans_sf"/>
</dbReference>
<protein>
    <submittedName>
        <fullName evidence="7">MFS transporter</fullName>
    </submittedName>
</protein>
<dbReference type="PROSITE" id="PS50850">
    <property type="entry name" value="MFS"/>
    <property type="match status" value="1"/>
</dbReference>
<feature type="transmembrane region" description="Helical" evidence="5">
    <location>
        <begin position="269"/>
        <end position="287"/>
    </location>
</feature>
<proteinExistence type="predicted"/>
<keyword evidence="8" id="KW-1185">Reference proteome</keyword>
<dbReference type="PROSITE" id="PS00216">
    <property type="entry name" value="SUGAR_TRANSPORT_1"/>
    <property type="match status" value="2"/>
</dbReference>
<dbReference type="SUPFAM" id="SSF103473">
    <property type="entry name" value="MFS general substrate transporter"/>
    <property type="match status" value="1"/>
</dbReference>
<gene>
    <name evidence="7" type="ORF">KSZ_41550</name>
</gene>
<keyword evidence="4 5" id="KW-0472">Membrane</keyword>
<evidence type="ECO:0000313" key="7">
    <source>
        <dbReference type="EMBL" id="GHO86149.1"/>
    </source>
</evidence>
<feature type="transmembrane region" description="Helical" evidence="5">
    <location>
        <begin position="27"/>
        <end position="49"/>
    </location>
</feature>
<feature type="transmembrane region" description="Helical" evidence="5">
    <location>
        <begin position="154"/>
        <end position="175"/>
    </location>
</feature>
<evidence type="ECO:0000256" key="5">
    <source>
        <dbReference type="SAM" id="Phobius"/>
    </source>
</evidence>
<dbReference type="Pfam" id="PF07690">
    <property type="entry name" value="MFS_1"/>
    <property type="match status" value="1"/>
</dbReference>
<keyword evidence="2 5" id="KW-0812">Transmembrane</keyword>
<feature type="transmembrane region" description="Helical" evidence="5">
    <location>
        <begin position="299"/>
        <end position="321"/>
    </location>
</feature>
<comment type="subcellular location">
    <subcellularLocation>
        <location evidence="1">Cell membrane</location>
        <topology evidence="1">Multi-pass membrane protein</topology>
    </subcellularLocation>
</comment>
<comment type="caution">
    <text evidence="7">The sequence shown here is derived from an EMBL/GenBank/DDBJ whole genome shotgun (WGS) entry which is preliminary data.</text>
</comment>
<evidence type="ECO:0000256" key="2">
    <source>
        <dbReference type="ARBA" id="ARBA00022692"/>
    </source>
</evidence>
<dbReference type="CDD" id="cd17316">
    <property type="entry name" value="MFS_SV2_like"/>
    <property type="match status" value="1"/>
</dbReference>
<evidence type="ECO:0000256" key="3">
    <source>
        <dbReference type="ARBA" id="ARBA00022989"/>
    </source>
</evidence>
<keyword evidence="3 5" id="KW-1133">Transmembrane helix</keyword>
<feature type="transmembrane region" description="Helical" evidence="5">
    <location>
        <begin position="122"/>
        <end position="142"/>
    </location>
</feature>
<evidence type="ECO:0000256" key="1">
    <source>
        <dbReference type="ARBA" id="ARBA00004651"/>
    </source>
</evidence>
<dbReference type="InterPro" id="IPR011701">
    <property type="entry name" value="MFS"/>
</dbReference>
<feature type="transmembrane region" description="Helical" evidence="5">
    <location>
        <begin position="181"/>
        <end position="201"/>
    </location>
</feature>
<feature type="transmembrane region" description="Helical" evidence="5">
    <location>
        <begin position="357"/>
        <end position="379"/>
    </location>
</feature>
<sequence length="473" mass="51598">MSTTTHIEYAIPERIDRLPLSRETWRIMLLAGIAWLIESYDIGIMGNVLPLLEKQYQLNSFTVGMLATVSTLGIVLAIIPAGWLADRIGRKKILVIGTAWYAFFSLICGLAPTIPLLIVCRLIAGLGMGAVFPIPYAMAAELTSKRIRGSMTSVLDSFLSFGYFLAPLLALLLIPQLPEQWGWRVLFYIGGLPLLYVPVLVKWMPESPRWLTVKGRAEEANWIVSQLEQQIESRTGLLLPPPENSGGQPASTTSKVSLGIFSRAYFKRTMMMCISFACILFIFYAIQTYTPTVLLKEGYGISNAFLLTTIIVVASIPGKYAAAYAIERFGRKFTLISFTSIAAVSALFFGFAHNGALALSCGCVLSFFGIGVDPVIKIYGAEQYPTHMRELGIGVFEGVGRLFGGVLAPFIMAFLLASFDVAGSYVFVAVIAVIGVCVVSWLGTETRGEVLEKAANVADSSILQQSISDSHTF</sequence>
<dbReference type="PANTHER" id="PTHR23508">
    <property type="entry name" value="CARBOXYLIC ACID TRANSPORTER PROTEIN HOMOLOG"/>
    <property type="match status" value="1"/>
</dbReference>
<organism evidence="7 8">
    <name type="scientific">Dictyobacter formicarum</name>
    <dbReference type="NCBI Taxonomy" id="2778368"/>
    <lineage>
        <taxon>Bacteria</taxon>
        <taxon>Bacillati</taxon>
        <taxon>Chloroflexota</taxon>
        <taxon>Ktedonobacteria</taxon>
        <taxon>Ktedonobacterales</taxon>
        <taxon>Dictyobacteraceae</taxon>
        <taxon>Dictyobacter</taxon>
    </lineage>
</organism>
<accession>A0ABQ3VKD4</accession>
<feature type="domain" description="Major facilitator superfamily (MFS) profile" evidence="6">
    <location>
        <begin position="27"/>
        <end position="447"/>
    </location>
</feature>
<dbReference type="InterPro" id="IPR005829">
    <property type="entry name" value="Sugar_transporter_CS"/>
</dbReference>
<name>A0ABQ3VKD4_9CHLR</name>